<protein>
    <submittedName>
        <fullName evidence="4">Uncharacterized protein</fullName>
    </submittedName>
</protein>
<keyword evidence="3" id="KW-0472">Membrane</keyword>
<feature type="transmembrane region" description="Helical" evidence="3">
    <location>
        <begin position="224"/>
        <end position="243"/>
    </location>
</feature>
<feature type="region of interest" description="Disordered" evidence="2">
    <location>
        <begin position="643"/>
        <end position="673"/>
    </location>
</feature>
<reference evidence="4 5" key="1">
    <citation type="journal article" date="2015" name="Nature">
        <title>rRNA introns, odd ribosomes, and small enigmatic genomes across a large radiation of phyla.</title>
        <authorList>
            <person name="Brown C.T."/>
            <person name="Hug L.A."/>
            <person name="Thomas B.C."/>
            <person name="Sharon I."/>
            <person name="Castelle C.J."/>
            <person name="Singh A."/>
            <person name="Wilkins M.J."/>
            <person name="Williams K.H."/>
            <person name="Banfield J.F."/>
        </authorList>
    </citation>
    <scope>NUCLEOTIDE SEQUENCE [LARGE SCALE GENOMIC DNA]</scope>
</reference>
<keyword evidence="1" id="KW-0175">Coiled coil</keyword>
<keyword evidence="3" id="KW-1133">Transmembrane helix</keyword>
<name>A0A0G0ZHP6_9BACT</name>
<dbReference type="AlphaFoldDB" id="A0A0G0ZHP6"/>
<feature type="transmembrane region" description="Helical" evidence="3">
    <location>
        <begin position="249"/>
        <end position="272"/>
    </location>
</feature>
<evidence type="ECO:0000256" key="3">
    <source>
        <dbReference type="SAM" id="Phobius"/>
    </source>
</evidence>
<sequence>MPRSLPKIIAAILLGFVFLLGGAEVASAQAPVSPALVTQDAILEGLKCGVNNPITNHKLTDCVPVFTYYILYIPASWMLVGGAYVFDAMLMLSIDSKFVQQDFIDTSWKVVRDFSNMAFIFVLLYTGISTMLGTPGWAKTVRNVIIIALLINFSLFFTKVIIDAGNILAVGIYEAIGQPKTANDAHVVAGKSSLDERDISFRLAEKFHPQSFIRTTGEIPAMEATVVFIIAAIVSVFAGYIFFKAALLFIGRLLAFWFLMIISPFAFISITFPKGNKFQGWLDALVSQAFVAPVFLFLVYLIMQVINSGVLNDLINDPDSANTAGFTFDKVLMPVIVATLIIMALKFALEFSEKMAGDFGKLGASMAGAVIGVAGGLALGGTAIAGRAIGGKLAAKAFEGGTMQKWAASEKTGLLGAAQRNLGMRGTMALDTARSASWDARNVGLVSKGIKSTGVDVGKAGGKGGYVQGQKDWLKEQKKKATLMELTSDEKEAIKKEAQAKVEAAGEKTVGAKLLVADAKEKHDNSDGARLVATRTKQLEDERNKLEEAKKSTMAAQVAFDTAKNSGRLDPSLKAARDAAEKAEEETMNRLKETESDLAKATADHANSATASALKTVTDSLTAAQQDEAKAIDALKNVGNKIKEEDERRRGAYGEQVTTVHEPLSMVSKTAEARRKKLVESIRAEKSDEDKKKEEKAKLLKELAEEVKKSGESDH</sequence>
<feature type="compositionally biased region" description="Basic and acidic residues" evidence="2">
    <location>
        <begin position="643"/>
        <end position="652"/>
    </location>
</feature>
<proteinExistence type="predicted"/>
<evidence type="ECO:0000256" key="2">
    <source>
        <dbReference type="SAM" id="MobiDB-lite"/>
    </source>
</evidence>
<dbReference type="STRING" id="1618756.UV12_C0002G0099"/>
<feature type="transmembrane region" description="Helical" evidence="3">
    <location>
        <begin position="144"/>
        <end position="162"/>
    </location>
</feature>
<keyword evidence="3" id="KW-0812">Transmembrane</keyword>
<feature type="transmembrane region" description="Helical" evidence="3">
    <location>
        <begin position="284"/>
        <end position="311"/>
    </location>
</feature>
<feature type="transmembrane region" description="Helical" evidence="3">
    <location>
        <begin position="69"/>
        <end position="94"/>
    </location>
</feature>
<feature type="transmembrane region" description="Helical" evidence="3">
    <location>
        <begin position="331"/>
        <end position="349"/>
    </location>
</feature>
<gene>
    <name evidence="4" type="ORF">UV12_C0002G0099</name>
</gene>
<comment type="caution">
    <text evidence="4">The sequence shown here is derived from an EMBL/GenBank/DDBJ whole genome shotgun (WGS) entry which is preliminary data.</text>
</comment>
<dbReference type="Proteomes" id="UP000034704">
    <property type="component" value="Unassembled WGS sequence"/>
</dbReference>
<feature type="coiled-coil region" evidence="1">
    <location>
        <begin position="488"/>
        <end position="604"/>
    </location>
</feature>
<dbReference type="EMBL" id="LCDG01000002">
    <property type="protein sequence ID" value="KKS48250.1"/>
    <property type="molecule type" value="Genomic_DNA"/>
</dbReference>
<feature type="transmembrane region" description="Helical" evidence="3">
    <location>
        <begin position="361"/>
        <end position="385"/>
    </location>
</feature>
<feature type="coiled-coil region" evidence="1">
    <location>
        <begin position="682"/>
        <end position="709"/>
    </location>
</feature>
<evidence type="ECO:0000313" key="4">
    <source>
        <dbReference type="EMBL" id="KKS48250.1"/>
    </source>
</evidence>
<organism evidence="4 5">
    <name type="scientific">Candidatus Nomurabacteria bacterium GW2011_GWC2_42_20</name>
    <dbReference type="NCBI Taxonomy" id="1618756"/>
    <lineage>
        <taxon>Bacteria</taxon>
        <taxon>Candidatus Nomuraibacteriota</taxon>
    </lineage>
</organism>
<accession>A0A0G0ZHP6</accession>
<evidence type="ECO:0000313" key="5">
    <source>
        <dbReference type="Proteomes" id="UP000034704"/>
    </source>
</evidence>
<evidence type="ECO:0000256" key="1">
    <source>
        <dbReference type="SAM" id="Coils"/>
    </source>
</evidence>
<feature type="transmembrane region" description="Helical" evidence="3">
    <location>
        <begin position="114"/>
        <end position="132"/>
    </location>
</feature>